<dbReference type="GO" id="GO:1902626">
    <property type="term" value="P:assembly of large subunit precursor of preribosome"/>
    <property type="evidence" value="ECO:0007669"/>
    <property type="project" value="UniProtKB-UniRule"/>
</dbReference>
<keyword evidence="1 5" id="KW-0963">Cytoplasm</keyword>
<comment type="similarity">
    <text evidence="5">Belongs to the DarP family.</text>
</comment>
<dbReference type="PANTHER" id="PTHR38101:SF1">
    <property type="entry name" value="UPF0307 PROTEIN YJGA"/>
    <property type="match status" value="1"/>
</dbReference>
<evidence type="ECO:0000256" key="4">
    <source>
        <dbReference type="ARBA" id="ARBA00022884"/>
    </source>
</evidence>
<proteinExistence type="inferred from homology"/>
<comment type="caution">
    <text evidence="7">The sequence shown here is derived from an EMBL/GenBank/DDBJ whole genome shotgun (WGS) entry which is preliminary data.</text>
</comment>
<dbReference type="AlphaFoldDB" id="A0A5B0X3C2"/>
<evidence type="ECO:0000313" key="7">
    <source>
        <dbReference type="EMBL" id="KAA1192791.1"/>
    </source>
</evidence>
<keyword evidence="4 5" id="KW-0694">RNA-binding</keyword>
<organism evidence="7 8">
    <name type="scientific">Pseudohalioglobus sediminis</name>
    <dbReference type="NCBI Taxonomy" id="2606449"/>
    <lineage>
        <taxon>Bacteria</taxon>
        <taxon>Pseudomonadati</taxon>
        <taxon>Pseudomonadota</taxon>
        <taxon>Gammaproteobacteria</taxon>
        <taxon>Cellvibrionales</taxon>
        <taxon>Halieaceae</taxon>
        <taxon>Pseudohalioglobus</taxon>
    </lineage>
</organism>
<evidence type="ECO:0000256" key="3">
    <source>
        <dbReference type="ARBA" id="ARBA00022730"/>
    </source>
</evidence>
<dbReference type="SUPFAM" id="SSF158710">
    <property type="entry name" value="PSPTO4464-like"/>
    <property type="match status" value="1"/>
</dbReference>
<dbReference type="InterPro" id="IPR006839">
    <property type="entry name" value="DarP"/>
</dbReference>
<comment type="subcellular location">
    <subcellularLocation>
        <location evidence="5">Cytoplasm</location>
    </subcellularLocation>
    <text evidence="5">Associates with late stage pre-50S ribosomal subunits.</text>
</comment>
<feature type="compositionally biased region" description="Acidic residues" evidence="6">
    <location>
        <begin position="1"/>
        <end position="13"/>
    </location>
</feature>
<dbReference type="PIRSF" id="PIRSF016183">
    <property type="entry name" value="UCP016183"/>
    <property type="match status" value="1"/>
</dbReference>
<keyword evidence="3 5" id="KW-0699">rRNA-binding</keyword>
<evidence type="ECO:0000256" key="1">
    <source>
        <dbReference type="ARBA" id="ARBA00022490"/>
    </source>
</evidence>
<dbReference type="EMBL" id="VTUX01000003">
    <property type="protein sequence ID" value="KAA1192791.1"/>
    <property type="molecule type" value="Genomic_DNA"/>
</dbReference>
<evidence type="ECO:0000256" key="6">
    <source>
        <dbReference type="SAM" id="MobiDB-lite"/>
    </source>
</evidence>
<evidence type="ECO:0000256" key="5">
    <source>
        <dbReference type="HAMAP-Rule" id="MF_00765"/>
    </source>
</evidence>
<comment type="function">
    <text evidence="5">Member of a network of 50S ribosomal subunit biogenesis factors which assembles along the 30S-50S interface, preventing incorrect 23S rRNA structures from forming. Promotes peptidyl transferase center (PTC) maturation.</text>
</comment>
<dbReference type="GO" id="GO:0043022">
    <property type="term" value="F:ribosome binding"/>
    <property type="evidence" value="ECO:0007669"/>
    <property type="project" value="UniProtKB-UniRule"/>
</dbReference>
<dbReference type="GO" id="GO:0005829">
    <property type="term" value="C:cytosol"/>
    <property type="evidence" value="ECO:0007669"/>
    <property type="project" value="TreeGrafter"/>
</dbReference>
<keyword evidence="8" id="KW-1185">Reference proteome</keyword>
<dbReference type="Gene3D" id="1.10.60.30">
    <property type="entry name" value="PSPTO4464-like domains"/>
    <property type="match status" value="2"/>
</dbReference>
<accession>A0A5B0X3C2</accession>
<dbReference type="HAMAP" id="MF_00765">
    <property type="entry name" value="DarP"/>
    <property type="match status" value="1"/>
</dbReference>
<feature type="region of interest" description="Disordered" evidence="6">
    <location>
        <begin position="1"/>
        <end position="20"/>
    </location>
</feature>
<dbReference type="Proteomes" id="UP000323708">
    <property type="component" value="Unassembled WGS sequence"/>
</dbReference>
<dbReference type="Pfam" id="PF04751">
    <property type="entry name" value="DarP"/>
    <property type="match status" value="1"/>
</dbReference>
<dbReference type="GO" id="GO:0019843">
    <property type="term" value="F:rRNA binding"/>
    <property type="evidence" value="ECO:0007669"/>
    <property type="project" value="UniProtKB-UniRule"/>
</dbReference>
<dbReference type="RefSeq" id="WP_149611074.1">
    <property type="nucleotide sequence ID" value="NZ_VTUX01000003.1"/>
</dbReference>
<evidence type="ECO:0000313" key="8">
    <source>
        <dbReference type="Proteomes" id="UP000323708"/>
    </source>
</evidence>
<dbReference type="CDD" id="cd16331">
    <property type="entry name" value="YjgA-like"/>
    <property type="match status" value="1"/>
</dbReference>
<protein>
    <recommendedName>
        <fullName evidence="5">Dual-action ribosomal maturation protein DarP</fullName>
    </recommendedName>
    <alternativeName>
        <fullName evidence="5">Large ribosomal subunit assembly factor DarP</fullName>
    </alternativeName>
</protein>
<evidence type="ECO:0000256" key="2">
    <source>
        <dbReference type="ARBA" id="ARBA00022517"/>
    </source>
</evidence>
<dbReference type="InterPro" id="IPR023153">
    <property type="entry name" value="DarP_sf"/>
</dbReference>
<name>A0A5B0X3C2_9GAMM</name>
<reference evidence="7 8" key="1">
    <citation type="submission" date="2019-09" db="EMBL/GenBank/DDBJ databases">
        <authorList>
            <person name="Chen X.-Y."/>
        </authorList>
    </citation>
    <scope>NUCLEOTIDE SEQUENCE [LARGE SCALE GENOMIC DNA]</scope>
    <source>
        <strain evidence="7 8">NY5</strain>
    </source>
</reference>
<dbReference type="PANTHER" id="PTHR38101">
    <property type="entry name" value="UPF0307 PROTEIN YJGA"/>
    <property type="match status" value="1"/>
</dbReference>
<sequence>MRDENNDSEEDGEFLPSKSELKRQMLARQTLGEQLTRLTEKQLETLPINDEQLLRAIRETRRISSKNALRRHLQYIGKLMRDVDPEPINTALEQMHRPDREATAAFHALENLREEVLAAGVAGVETVLQRWPQADRQQLRQLVLQHQREQKQGKPPAASRKLFRYLRELHELYGEG</sequence>
<keyword evidence="2 5" id="KW-0690">Ribosome biogenesis</keyword>
<gene>
    <name evidence="5" type="primary">darP</name>
    <name evidence="7" type="ORF">F0M18_09055</name>
</gene>
<dbReference type="NCBIfam" id="NF003593">
    <property type="entry name" value="PRK05255.1-1"/>
    <property type="match status" value="1"/>
</dbReference>